<feature type="transmembrane region" description="Helical" evidence="7">
    <location>
        <begin position="12"/>
        <end position="32"/>
    </location>
</feature>
<evidence type="ECO:0000313" key="9">
    <source>
        <dbReference type="EMBL" id="ABW76582.1"/>
    </source>
</evidence>
<evidence type="ECO:0000256" key="1">
    <source>
        <dbReference type="ARBA" id="ARBA00004325"/>
    </source>
</evidence>
<keyword evidence="4 9" id="KW-0496">Mitochondrion</keyword>
<keyword evidence="2 7" id="KW-0812">Transmembrane</keyword>
<reference evidence="9" key="1">
    <citation type="submission" date="2007-10" db="EMBL/GenBank/DDBJ databases">
        <title>Reconstructing Ordinal Relationships in the Demospongiae Using Mitochondrial Genomic Data.</title>
        <authorList>
            <person name="Lavrov D.V."/>
            <person name="Wang X."/>
            <person name="Kelly M."/>
        </authorList>
    </citation>
    <scope>NUCLEOTIDE SEQUENCE</scope>
</reference>
<organism evidence="9">
    <name type="scientific">Ectyoplasia ferox</name>
    <name type="common">Brown encrusting octopus sponge</name>
    <dbReference type="NCBI Taxonomy" id="458493"/>
    <lineage>
        <taxon>Eukaryota</taxon>
        <taxon>Metazoa</taxon>
        <taxon>Porifera</taxon>
        <taxon>Demospongiae</taxon>
        <taxon>Heteroscleromorpha</taxon>
        <taxon>Axinellida</taxon>
        <taxon>Raspailiidae</taxon>
        <taxon>Raspailiinae</taxon>
        <taxon>Ectyoplasia</taxon>
    </lineage>
</organism>
<dbReference type="AlphaFoldDB" id="I6LIB8"/>
<gene>
    <name evidence="9" type="primary">atp8</name>
</gene>
<evidence type="ECO:0000256" key="7">
    <source>
        <dbReference type="SAM" id="Phobius"/>
    </source>
</evidence>
<keyword evidence="3 7" id="KW-1133">Transmembrane helix</keyword>
<proteinExistence type="predicted"/>
<evidence type="ECO:0000256" key="5">
    <source>
        <dbReference type="ARBA" id="ARBA00023136"/>
    </source>
</evidence>
<dbReference type="GO" id="GO:0006754">
    <property type="term" value="P:ATP biosynthetic process"/>
    <property type="evidence" value="ECO:0007669"/>
    <property type="project" value="UniProtKB-KW"/>
</dbReference>
<accession>I6LIB8</accession>
<dbReference type="EMBL" id="EU237480">
    <property type="protein sequence ID" value="ABW76582.1"/>
    <property type="molecule type" value="Genomic_DNA"/>
</dbReference>
<protein>
    <submittedName>
        <fullName evidence="9">ATP synthase F0 subunit 8</fullName>
    </submittedName>
</protein>
<dbReference type="InterPro" id="IPR003319">
    <property type="entry name" value="YMF19-like_N"/>
</dbReference>
<dbReference type="GO" id="GO:0031966">
    <property type="term" value="C:mitochondrial membrane"/>
    <property type="evidence" value="ECO:0007669"/>
    <property type="project" value="UniProtKB-SubCell"/>
</dbReference>
<dbReference type="Pfam" id="PF02326">
    <property type="entry name" value="YMF19"/>
    <property type="match status" value="1"/>
</dbReference>
<dbReference type="RefSeq" id="YP_001648576.1">
    <property type="nucleotide sequence ID" value="NC_010210.1"/>
</dbReference>
<geneLocation type="mitochondrion" evidence="9"/>
<evidence type="ECO:0000256" key="2">
    <source>
        <dbReference type="ARBA" id="ARBA00022692"/>
    </source>
</evidence>
<evidence type="ECO:0000256" key="6">
    <source>
        <dbReference type="ARBA" id="ARBA00023310"/>
    </source>
</evidence>
<feature type="domain" description="ATP synthase YMF19-like N-terminal" evidence="8">
    <location>
        <begin position="2"/>
        <end position="51"/>
    </location>
</feature>
<evidence type="ECO:0000256" key="4">
    <source>
        <dbReference type="ARBA" id="ARBA00023128"/>
    </source>
</evidence>
<evidence type="ECO:0000259" key="8">
    <source>
        <dbReference type="Pfam" id="PF02326"/>
    </source>
</evidence>
<keyword evidence="6" id="KW-0066">ATP synthesis</keyword>
<dbReference type="GeneID" id="5846791"/>
<name>I6LIB8_ECTFE</name>
<keyword evidence="5 7" id="KW-0472">Membrane</keyword>
<sequence length="66" mass="8083">MPQLDILTYLSQYLYTLVFLFVLFLLLINFIIPRIQKQLIIRTKMDDIVIKKEHINIEIFRKIFKL</sequence>
<comment type="subcellular location">
    <subcellularLocation>
        <location evidence="1">Mitochondrion membrane</location>
    </subcellularLocation>
</comment>
<evidence type="ECO:0000256" key="3">
    <source>
        <dbReference type="ARBA" id="ARBA00022989"/>
    </source>
</evidence>